<sequence length="289" mass="31654">MSANVASVADPQWYIDSGATNHITPDLNNLSINSEYRGNERLTVCNGQTLPISHIGHLSIASDMIPDYLICLKNILFMPGIKKNLLSISQLTRDNAIEVEFNSSFCFIKDKATKRVVLKGVLKEGLYQVVIPHTERVLQSRNGSINVSPISNCLMSSISSFENKTNVTCVTNDGHTPQCNSFVVITGLAPLPRQSVVKSWHNKLGHPNSNVLSIVLRSLNMKVPNFTSNLPLASSPISVPINSHKMTTRGKNGISKPKVYQVVHSGDTQPFTPTTVAEALQFSAWKDAM</sequence>
<accession>A0AAD5IF96</accession>
<dbReference type="EMBL" id="JAJSOW010000106">
    <property type="protein sequence ID" value="KAI9161720.1"/>
    <property type="molecule type" value="Genomic_DNA"/>
</dbReference>
<comment type="caution">
    <text evidence="2">The sequence shown here is derived from an EMBL/GenBank/DDBJ whole genome shotgun (WGS) entry which is preliminary data.</text>
</comment>
<keyword evidence="3" id="KW-1185">Reference proteome</keyword>
<reference evidence="2" key="2">
    <citation type="submission" date="2023-02" db="EMBL/GenBank/DDBJ databases">
        <authorList>
            <person name="Swenson N.G."/>
            <person name="Wegrzyn J.L."/>
            <person name="Mcevoy S.L."/>
        </authorList>
    </citation>
    <scope>NUCLEOTIDE SEQUENCE</scope>
    <source>
        <strain evidence="2">91603</strain>
        <tissue evidence="2">Leaf</tissue>
    </source>
</reference>
<protein>
    <recommendedName>
        <fullName evidence="1">Retrovirus-related Pol polyprotein from transposon TNT 1-94-like beta-barrel domain-containing protein</fullName>
    </recommendedName>
</protein>
<dbReference type="Pfam" id="PF22936">
    <property type="entry name" value="Pol_BBD"/>
    <property type="match status" value="1"/>
</dbReference>
<feature type="domain" description="Retrovirus-related Pol polyprotein from transposon TNT 1-94-like beta-barrel" evidence="1">
    <location>
        <begin position="13"/>
        <end position="94"/>
    </location>
</feature>
<dbReference type="InterPro" id="IPR054722">
    <property type="entry name" value="PolX-like_BBD"/>
</dbReference>
<gene>
    <name evidence="2" type="ORF">LWI28_020105</name>
</gene>
<evidence type="ECO:0000313" key="3">
    <source>
        <dbReference type="Proteomes" id="UP001064489"/>
    </source>
</evidence>
<dbReference type="AlphaFoldDB" id="A0AAD5IF96"/>
<evidence type="ECO:0000313" key="2">
    <source>
        <dbReference type="EMBL" id="KAI9161720.1"/>
    </source>
</evidence>
<proteinExistence type="predicted"/>
<dbReference type="Proteomes" id="UP001064489">
    <property type="component" value="Chromosome 2"/>
</dbReference>
<reference evidence="2" key="1">
    <citation type="journal article" date="2022" name="Plant J.">
        <title>Strategies of tolerance reflected in two North American maple genomes.</title>
        <authorList>
            <person name="McEvoy S.L."/>
            <person name="Sezen U.U."/>
            <person name="Trouern-Trend A."/>
            <person name="McMahon S.M."/>
            <person name="Schaberg P.G."/>
            <person name="Yang J."/>
            <person name="Wegrzyn J.L."/>
            <person name="Swenson N.G."/>
        </authorList>
    </citation>
    <scope>NUCLEOTIDE SEQUENCE</scope>
    <source>
        <strain evidence="2">91603</strain>
    </source>
</reference>
<evidence type="ECO:0000259" key="1">
    <source>
        <dbReference type="Pfam" id="PF22936"/>
    </source>
</evidence>
<organism evidence="2 3">
    <name type="scientific">Acer negundo</name>
    <name type="common">Box elder</name>
    <dbReference type="NCBI Taxonomy" id="4023"/>
    <lineage>
        <taxon>Eukaryota</taxon>
        <taxon>Viridiplantae</taxon>
        <taxon>Streptophyta</taxon>
        <taxon>Embryophyta</taxon>
        <taxon>Tracheophyta</taxon>
        <taxon>Spermatophyta</taxon>
        <taxon>Magnoliopsida</taxon>
        <taxon>eudicotyledons</taxon>
        <taxon>Gunneridae</taxon>
        <taxon>Pentapetalae</taxon>
        <taxon>rosids</taxon>
        <taxon>malvids</taxon>
        <taxon>Sapindales</taxon>
        <taxon>Sapindaceae</taxon>
        <taxon>Hippocastanoideae</taxon>
        <taxon>Acereae</taxon>
        <taxon>Acer</taxon>
    </lineage>
</organism>
<name>A0AAD5IF96_ACENE</name>